<name>A0A5J6V161_9MICO</name>
<evidence type="ECO:0000256" key="1">
    <source>
        <dbReference type="SAM" id="MobiDB-lite"/>
    </source>
</evidence>
<feature type="region of interest" description="Disordered" evidence="1">
    <location>
        <begin position="1"/>
        <end position="22"/>
    </location>
</feature>
<reference evidence="4 5" key="1">
    <citation type="submission" date="2019-09" db="EMBL/GenBank/DDBJ databases">
        <title>Serinicoccus pratensis sp. nov., isolated from meadow soil.</title>
        <authorList>
            <person name="Zhang W."/>
        </authorList>
    </citation>
    <scope>NUCLEOTIDE SEQUENCE [LARGE SCALE GENOMIC DNA]</scope>
    <source>
        <strain evidence="4 5">W204</strain>
    </source>
</reference>
<keyword evidence="2" id="KW-0812">Transmembrane</keyword>
<dbReference type="AlphaFoldDB" id="A0A5J6V161"/>
<keyword evidence="2" id="KW-0472">Membrane</keyword>
<accession>A0A5J6V161</accession>
<dbReference type="Proteomes" id="UP000326546">
    <property type="component" value="Chromosome"/>
</dbReference>
<feature type="transmembrane region" description="Helical" evidence="2">
    <location>
        <begin position="27"/>
        <end position="48"/>
    </location>
</feature>
<dbReference type="EMBL" id="CP044427">
    <property type="protein sequence ID" value="QFG67430.1"/>
    <property type="molecule type" value="Genomic_DNA"/>
</dbReference>
<dbReference type="Pfam" id="PF07811">
    <property type="entry name" value="TadE"/>
    <property type="match status" value="1"/>
</dbReference>
<feature type="compositionally biased region" description="Basic residues" evidence="1">
    <location>
        <begin position="11"/>
        <end position="22"/>
    </location>
</feature>
<dbReference type="KEGG" id="serw:FY030_00665"/>
<dbReference type="OrthoDB" id="4869119at2"/>
<keyword evidence="5" id="KW-1185">Reference proteome</keyword>
<sequence length="154" mass="16122">MATDLAGPTGSHRRPPRRGRRRERGSIALEMAFAAPIVLLLLALAWTYGRVAWANGHLEAGARDAARVATQSRSVEEARANALAVVQENTEAVTGCGETAAVMLTGTFEPGSTLTIRASCSYSLSDIGLPGAPGTMTPTATFSSVIDQRRGISP</sequence>
<proteinExistence type="predicted"/>
<evidence type="ECO:0000313" key="5">
    <source>
        <dbReference type="Proteomes" id="UP000326546"/>
    </source>
</evidence>
<keyword evidence="2" id="KW-1133">Transmembrane helix</keyword>
<protein>
    <submittedName>
        <fullName evidence="4">Pilus assembly protein</fullName>
    </submittedName>
</protein>
<evidence type="ECO:0000313" key="4">
    <source>
        <dbReference type="EMBL" id="QFG67430.1"/>
    </source>
</evidence>
<evidence type="ECO:0000259" key="3">
    <source>
        <dbReference type="Pfam" id="PF07811"/>
    </source>
</evidence>
<gene>
    <name evidence="4" type="ORF">FY030_00665</name>
</gene>
<dbReference type="InterPro" id="IPR012495">
    <property type="entry name" value="TadE-like_dom"/>
</dbReference>
<feature type="domain" description="TadE-like" evidence="3">
    <location>
        <begin position="25"/>
        <end position="67"/>
    </location>
</feature>
<evidence type="ECO:0000256" key="2">
    <source>
        <dbReference type="SAM" id="Phobius"/>
    </source>
</evidence>
<organism evidence="4 5">
    <name type="scientific">Ornithinimicrobium pratense</name>
    <dbReference type="NCBI Taxonomy" id="2593973"/>
    <lineage>
        <taxon>Bacteria</taxon>
        <taxon>Bacillati</taxon>
        <taxon>Actinomycetota</taxon>
        <taxon>Actinomycetes</taxon>
        <taxon>Micrococcales</taxon>
        <taxon>Ornithinimicrobiaceae</taxon>
        <taxon>Ornithinimicrobium</taxon>
    </lineage>
</organism>
<dbReference type="RefSeq" id="WP_158059828.1">
    <property type="nucleotide sequence ID" value="NZ_CP044427.1"/>
</dbReference>